<evidence type="ECO:0000256" key="7">
    <source>
        <dbReference type="PROSITE-ProRule" id="PRU00175"/>
    </source>
</evidence>
<evidence type="ECO:0000256" key="4">
    <source>
        <dbReference type="ARBA" id="ARBA00022801"/>
    </source>
</evidence>
<dbReference type="InterPro" id="IPR050628">
    <property type="entry name" value="SNF2_RAD54_helicase_TF"/>
</dbReference>
<keyword evidence="5" id="KW-0862">Zinc</keyword>
<evidence type="ECO:0000313" key="12">
    <source>
        <dbReference type="Proteomes" id="UP000053732"/>
    </source>
</evidence>
<dbReference type="SUPFAM" id="SSF52540">
    <property type="entry name" value="P-loop containing nucleoside triphosphate hydrolases"/>
    <property type="match status" value="2"/>
</dbReference>
<dbReference type="CDD" id="cd18793">
    <property type="entry name" value="SF2_C_SNF"/>
    <property type="match status" value="1"/>
</dbReference>
<feature type="domain" description="Helicase C-terminal" evidence="10">
    <location>
        <begin position="642"/>
        <end position="803"/>
    </location>
</feature>
<organism evidence="11 12">
    <name type="scientific">Penicillium camemberti (strain FM 013)</name>
    <dbReference type="NCBI Taxonomy" id="1429867"/>
    <lineage>
        <taxon>Eukaryota</taxon>
        <taxon>Fungi</taxon>
        <taxon>Dikarya</taxon>
        <taxon>Ascomycota</taxon>
        <taxon>Pezizomycotina</taxon>
        <taxon>Eurotiomycetes</taxon>
        <taxon>Eurotiomycetidae</taxon>
        <taxon>Eurotiales</taxon>
        <taxon>Aspergillaceae</taxon>
        <taxon>Penicillium</taxon>
    </lineage>
</organism>
<keyword evidence="3 7" id="KW-0863">Zinc-finger</keyword>
<evidence type="ECO:0000256" key="5">
    <source>
        <dbReference type="ARBA" id="ARBA00022833"/>
    </source>
</evidence>
<dbReference type="GO" id="GO:0008270">
    <property type="term" value="F:zinc ion binding"/>
    <property type="evidence" value="ECO:0007669"/>
    <property type="project" value="UniProtKB-KW"/>
</dbReference>
<proteinExistence type="predicted"/>
<dbReference type="PANTHER" id="PTHR45626:SF52">
    <property type="entry name" value="SINGLE-STRANDED DNA-DEPENDENT ATPASE (EUROFUNG)"/>
    <property type="match status" value="1"/>
</dbReference>
<dbReference type="InterPro" id="IPR027417">
    <property type="entry name" value="P-loop_NTPase"/>
</dbReference>
<keyword evidence="2" id="KW-0547">Nucleotide-binding</keyword>
<evidence type="ECO:0000256" key="2">
    <source>
        <dbReference type="ARBA" id="ARBA00022741"/>
    </source>
</evidence>
<dbReference type="GO" id="GO:0005634">
    <property type="term" value="C:nucleus"/>
    <property type="evidence" value="ECO:0007669"/>
    <property type="project" value="TreeGrafter"/>
</dbReference>
<accession>A0A0G4NY46</accession>
<evidence type="ECO:0000256" key="6">
    <source>
        <dbReference type="ARBA" id="ARBA00022840"/>
    </source>
</evidence>
<dbReference type="GO" id="GO:0006281">
    <property type="term" value="P:DNA repair"/>
    <property type="evidence" value="ECO:0007669"/>
    <property type="project" value="TreeGrafter"/>
</dbReference>
<evidence type="ECO:0000259" key="10">
    <source>
        <dbReference type="PROSITE" id="PS51194"/>
    </source>
</evidence>
<dbReference type="STRING" id="1429867.A0A0G4NY46"/>
<dbReference type="PROSITE" id="PS00518">
    <property type="entry name" value="ZF_RING_1"/>
    <property type="match status" value="1"/>
</dbReference>
<dbReference type="PROSITE" id="PS51194">
    <property type="entry name" value="HELICASE_CTER"/>
    <property type="match status" value="1"/>
</dbReference>
<dbReference type="PANTHER" id="PTHR45626">
    <property type="entry name" value="TRANSCRIPTION TERMINATION FACTOR 2-RELATED"/>
    <property type="match status" value="1"/>
</dbReference>
<dbReference type="InterPro" id="IPR000330">
    <property type="entry name" value="SNF2_N"/>
</dbReference>
<dbReference type="Gene3D" id="3.40.50.300">
    <property type="entry name" value="P-loop containing nucleotide triphosphate hydrolases"/>
    <property type="match status" value="1"/>
</dbReference>
<gene>
    <name evidence="11" type="ORF">PCAMFM013_S002g000855</name>
</gene>
<dbReference type="InterPro" id="IPR001650">
    <property type="entry name" value="Helicase_C-like"/>
</dbReference>
<keyword evidence="12" id="KW-1185">Reference proteome</keyword>
<evidence type="ECO:0000313" key="11">
    <source>
        <dbReference type="EMBL" id="CRL18985.1"/>
    </source>
</evidence>
<dbReference type="EMBL" id="HG793135">
    <property type="protein sequence ID" value="CRL18985.1"/>
    <property type="molecule type" value="Genomic_DNA"/>
</dbReference>
<sequence length="814" mass="91142">MSIPQDWLEQNLPFQTEPSSGTIISETGVSDEEICLGAIIGVTAQLDRDDALIQRLPDHDTPFLCFSVLKEGDFFFLGHEEDKFARLDKKLCTGLSKATSNQQIRLQAYITREDAMLAVQKKYGERLLPIEINVHTPLNDADDVGAKLSKSHIFLQPLRYGLEERRYMNPHVLRFEGQPNDDSPHYSTMPDSEEIDPNHSSSDESLSDNVDEIDMDDMFGVQLQHIFQANVPIDRRIKSDLLHYQHVFNGERRAKPQEASGGILADEMGLGKSLVTLSVIAGSLDEAERFAGRQEQSDVSQKKIPTQATLIVVPSTCTPFSAVYSSTNISERKGMRKQNCSGKAPSSSLLMQHLPVNTAGEKIPYQISTGSELYSMKSAHYIRNRATKQFQAVVNLSAQHRWCLTGTPIQNSIEDLGALVAFLRVPILDRVAPFRKFISVPTSSGKRDRFQNLQTLLHAICIRRTRDVLNLPEPTTETQRLPMSSTEKAQYKDLLDECRTKVDMAVSGRRNGKVNSAVLESLLSLRLFCNNGKAAASIPLDSDEALSYLEQLDKNVCIYCSSTIFWLSDTPDTDGGIFLAGCRHLVCHSCIPDHRSRQNKCPCCDSDHAQSDWPIPLLDNSKYHHPQTRIGATPRMKQYPTKLLALLSEISQNPAQKCVVFSSWKKTIYIVAELLSSNGIKYSMIEGSLSLSRRLQQLQRYQDQRETNVLLMTLGTGAVGLNLTTSSRIYLLEPQWNPSIEAQAIGRALRLGQVSNVTIVRYIMEGTVEESNVLSRQRKKLQLTKGGFQKSDHTASDRIQSLLDLFQLESSTYS</sequence>
<dbReference type="GO" id="GO:0005524">
    <property type="term" value="F:ATP binding"/>
    <property type="evidence" value="ECO:0007669"/>
    <property type="project" value="UniProtKB-KW"/>
</dbReference>
<evidence type="ECO:0000259" key="9">
    <source>
        <dbReference type="PROSITE" id="PS50089"/>
    </source>
</evidence>
<keyword evidence="6" id="KW-0067">ATP-binding</keyword>
<reference evidence="11 12" key="1">
    <citation type="journal article" date="2014" name="Nat. Commun.">
        <title>Multiple recent horizontal transfers of a large genomic region in cheese making fungi.</title>
        <authorList>
            <person name="Cheeseman K."/>
            <person name="Ropars J."/>
            <person name="Renault P."/>
            <person name="Dupont J."/>
            <person name="Gouzy J."/>
            <person name="Branca A."/>
            <person name="Abraham A.L."/>
            <person name="Ceppi M."/>
            <person name="Conseiller E."/>
            <person name="Debuchy R."/>
            <person name="Malagnac F."/>
            <person name="Goarin A."/>
            <person name="Silar P."/>
            <person name="Lacoste S."/>
            <person name="Sallet E."/>
            <person name="Bensimon A."/>
            <person name="Giraud T."/>
            <person name="Brygoo Y."/>
        </authorList>
    </citation>
    <scope>NUCLEOTIDE SEQUENCE [LARGE SCALE GENOMIC DNA]</scope>
    <source>
        <strain evidence="12">FM 013</strain>
    </source>
</reference>
<evidence type="ECO:0000256" key="1">
    <source>
        <dbReference type="ARBA" id="ARBA00022723"/>
    </source>
</evidence>
<evidence type="ECO:0000256" key="8">
    <source>
        <dbReference type="SAM" id="MobiDB-lite"/>
    </source>
</evidence>
<dbReference type="Proteomes" id="UP000053732">
    <property type="component" value="Unassembled WGS sequence"/>
</dbReference>
<dbReference type="GO" id="GO:0016787">
    <property type="term" value="F:hydrolase activity"/>
    <property type="evidence" value="ECO:0007669"/>
    <property type="project" value="UniProtKB-KW"/>
</dbReference>
<protein>
    <submittedName>
        <fullName evidence="11">SNF2-related</fullName>
    </submittedName>
</protein>
<keyword evidence="4" id="KW-0378">Hydrolase</keyword>
<dbReference type="InterPro" id="IPR001841">
    <property type="entry name" value="Znf_RING"/>
</dbReference>
<dbReference type="AlphaFoldDB" id="A0A0G4NY46"/>
<dbReference type="GO" id="GO:0008094">
    <property type="term" value="F:ATP-dependent activity, acting on DNA"/>
    <property type="evidence" value="ECO:0007669"/>
    <property type="project" value="TreeGrafter"/>
</dbReference>
<dbReference type="CDD" id="cd18008">
    <property type="entry name" value="DEXDc_SHPRH-like"/>
    <property type="match status" value="1"/>
</dbReference>
<name>A0A0G4NY46_PENC3</name>
<keyword evidence="1" id="KW-0479">Metal-binding</keyword>
<feature type="domain" description="RING-type" evidence="9">
    <location>
        <begin position="557"/>
        <end position="605"/>
    </location>
</feature>
<dbReference type="PROSITE" id="PS50089">
    <property type="entry name" value="ZF_RING_2"/>
    <property type="match status" value="1"/>
</dbReference>
<dbReference type="Gene3D" id="3.40.50.10810">
    <property type="entry name" value="Tandem AAA-ATPase domain"/>
    <property type="match status" value="2"/>
</dbReference>
<dbReference type="InterPro" id="IPR017907">
    <property type="entry name" value="Znf_RING_CS"/>
</dbReference>
<feature type="region of interest" description="Disordered" evidence="8">
    <location>
        <begin position="174"/>
        <end position="208"/>
    </location>
</feature>
<evidence type="ECO:0000256" key="3">
    <source>
        <dbReference type="ARBA" id="ARBA00022771"/>
    </source>
</evidence>
<dbReference type="SMART" id="SM00490">
    <property type="entry name" value="HELICc"/>
    <property type="match status" value="1"/>
</dbReference>
<dbReference type="Pfam" id="PF00176">
    <property type="entry name" value="SNF2-rel_dom"/>
    <property type="match status" value="2"/>
</dbReference>
<dbReference type="SUPFAM" id="SSF57850">
    <property type="entry name" value="RING/U-box"/>
    <property type="match status" value="1"/>
</dbReference>
<dbReference type="Pfam" id="PF00271">
    <property type="entry name" value="Helicase_C"/>
    <property type="match status" value="1"/>
</dbReference>
<dbReference type="InterPro" id="IPR049730">
    <property type="entry name" value="SNF2/RAD54-like_C"/>
</dbReference>
<dbReference type="InterPro" id="IPR038718">
    <property type="entry name" value="SNF2-like_sf"/>
</dbReference>